<feature type="region of interest" description="Disordered" evidence="2">
    <location>
        <begin position="1"/>
        <end position="25"/>
    </location>
</feature>
<dbReference type="Pfam" id="PF09073">
    <property type="entry name" value="BUD22"/>
    <property type="match status" value="1"/>
</dbReference>
<dbReference type="Proteomes" id="UP000673691">
    <property type="component" value="Unassembled WGS sequence"/>
</dbReference>
<protein>
    <submittedName>
        <fullName evidence="4">Bud-site selection protein</fullName>
    </submittedName>
</protein>
<name>A0A8H8A1V4_9FUNG</name>
<evidence type="ECO:0000313" key="4">
    <source>
        <dbReference type="EMBL" id="KAG5463603.1"/>
    </source>
</evidence>
<keyword evidence="1" id="KW-0175">Coiled coil</keyword>
<evidence type="ECO:0000256" key="1">
    <source>
        <dbReference type="ARBA" id="ARBA00023054"/>
    </source>
</evidence>
<proteinExistence type="predicted"/>
<feature type="compositionally biased region" description="Basic and acidic residues" evidence="2">
    <location>
        <begin position="537"/>
        <end position="546"/>
    </location>
</feature>
<feature type="domain" description="Bud22" evidence="3">
    <location>
        <begin position="110"/>
        <end position="577"/>
    </location>
</feature>
<feature type="compositionally biased region" description="Low complexity" evidence="2">
    <location>
        <begin position="473"/>
        <end position="492"/>
    </location>
</feature>
<organism evidence="4 5">
    <name type="scientific">Olpidium bornovanus</name>
    <dbReference type="NCBI Taxonomy" id="278681"/>
    <lineage>
        <taxon>Eukaryota</taxon>
        <taxon>Fungi</taxon>
        <taxon>Fungi incertae sedis</taxon>
        <taxon>Olpidiomycota</taxon>
        <taxon>Olpidiomycotina</taxon>
        <taxon>Olpidiomycetes</taxon>
        <taxon>Olpidiales</taxon>
        <taxon>Olpidiaceae</taxon>
        <taxon>Olpidium</taxon>
    </lineage>
</organism>
<dbReference type="GO" id="GO:0030490">
    <property type="term" value="P:maturation of SSU-rRNA"/>
    <property type="evidence" value="ECO:0007669"/>
    <property type="project" value="TreeGrafter"/>
</dbReference>
<feature type="compositionally biased region" description="Basic and acidic residues" evidence="2">
    <location>
        <begin position="494"/>
        <end position="503"/>
    </location>
</feature>
<evidence type="ECO:0000313" key="5">
    <source>
        <dbReference type="Proteomes" id="UP000673691"/>
    </source>
</evidence>
<dbReference type="GO" id="GO:0005634">
    <property type="term" value="C:nucleus"/>
    <property type="evidence" value="ECO:0007669"/>
    <property type="project" value="TreeGrafter"/>
</dbReference>
<keyword evidence="5" id="KW-1185">Reference proteome</keyword>
<dbReference type="PANTHER" id="PTHR23325">
    <property type="entry name" value="SERUM RESPONSE FACTOR-BINDING"/>
    <property type="match status" value="1"/>
</dbReference>
<dbReference type="InterPro" id="IPR037393">
    <property type="entry name" value="Bud22/SRFB1"/>
</dbReference>
<dbReference type="AlphaFoldDB" id="A0A8H8A1V4"/>
<feature type="compositionally biased region" description="Acidic residues" evidence="2">
    <location>
        <begin position="285"/>
        <end position="300"/>
    </location>
</feature>
<feature type="region of interest" description="Disordered" evidence="2">
    <location>
        <begin position="316"/>
        <end position="337"/>
    </location>
</feature>
<evidence type="ECO:0000256" key="2">
    <source>
        <dbReference type="SAM" id="MobiDB-lite"/>
    </source>
</evidence>
<feature type="compositionally biased region" description="Polar residues" evidence="2">
    <location>
        <begin position="506"/>
        <end position="532"/>
    </location>
</feature>
<dbReference type="InterPro" id="IPR015158">
    <property type="entry name" value="Bud22_dom"/>
</dbReference>
<dbReference type="OrthoDB" id="2129696at2759"/>
<sequence>MGRHEETGGPTEAVGAASAGHAVRATGRKPSNLNWQIGLLEAECGLKPRIAVCKSIVRHDRKRKRNASQHIAEDAGLPCDAGVADRGQQREKLERLRELKEEKLQRKLVKRDFRKHAKIAKAFEVQRAVKRLKEARKINESASPESLATNEVQICEKELALLKVVDVGNLSDKVFYSGLSKCRDLRDAAVFQQYLVDNVSEKVARLVPSCSDEDVHVAERLEARLVSNKRLRGALSAHLDDLVQHATGLRLAKATSGRKEKGRKIPALSTDGDHPAASNVPRDEPDVDNDDDMENMLSDEDDMSVTDLEALLEKEEAEMEQNGRKRQKKHHGNVGESDDFILEKRETGVEAGMAEWFATRPVCQNGSLEVKEKPKTLPAKKQKAKSRELRAGNSVFVASLDGEDYSTDFNDADFDKIYGGGKPKNRMGQRQRRAIHEAMYGDKAKHKVLERKAREAADAAVAARRAKARGSRPSRSSAGQAAVTKAANAADAKGCSRREDRKPGTSKAQAKSCNSTEANDASNLAHSRSADNYGSDAPKETADKKLHPSWQAAISRRNQISITKTTSGPINQKIIFDD</sequence>
<comment type="caution">
    <text evidence="4">The sequence shown here is derived from an EMBL/GenBank/DDBJ whole genome shotgun (WGS) entry which is preliminary data.</text>
</comment>
<feature type="region of interest" description="Disordered" evidence="2">
    <location>
        <begin position="253"/>
        <end position="300"/>
    </location>
</feature>
<reference evidence="4 5" key="1">
    <citation type="journal article" name="Sci. Rep.">
        <title>Genome-scale phylogenetic analyses confirm Olpidium as the closest living zoosporic fungus to the non-flagellated, terrestrial fungi.</title>
        <authorList>
            <person name="Chang Y."/>
            <person name="Rochon D."/>
            <person name="Sekimoto S."/>
            <person name="Wang Y."/>
            <person name="Chovatia M."/>
            <person name="Sandor L."/>
            <person name="Salamov A."/>
            <person name="Grigoriev I.V."/>
            <person name="Stajich J.E."/>
            <person name="Spatafora J.W."/>
        </authorList>
    </citation>
    <scope>NUCLEOTIDE SEQUENCE [LARGE SCALE GENOMIC DNA]</scope>
    <source>
        <strain evidence="4">S191</strain>
    </source>
</reference>
<evidence type="ECO:0000259" key="3">
    <source>
        <dbReference type="Pfam" id="PF09073"/>
    </source>
</evidence>
<dbReference type="GO" id="GO:0030686">
    <property type="term" value="C:90S preribosome"/>
    <property type="evidence" value="ECO:0007669"/>
    <property type="project" value="TreeGrafter"/>
</dbReference>
<dbReference type="PANTHER" id="PTHR23325:SF1">
    <property type="entry name" value="SERUM RESPONSE FACTOR-BINDING PROTEIN 1"/>
    <property type="match status" value="1"/>
</dbReference>
<feature type="region of interest" description="Disordered" evidence="2">
    <location>
        <begin position="441"/>
        <end position="552"/>
    </location>
</feature>
<gene>
    <name evidence="4" type="ORF">BJ554DRAFT_6147</name>
</gene>
<dbReference type="EMBL" id="JAEFCI010000360">
    <property type="protein sequence ID" value="KAG5463603.1"/>
    <property type="molecule type" value="Genomic_DNA"/>
</dbReference>
<accession>A0A8H8A1V4</accession>